<evidence type="ECO:0000313" key="2">
    <source>
        <dbReference type="EMBL" id="RRT72075.1"/>
    </source>
</evidence>
<dbReference type="Proteomes" id="UP000287651">
    <property type="component" value="Unassembled WGS sequence"/>
</dbReference>
<dbReference type="EMBL" id="AMZH03003518">
    <property type="protein sequence ID" value="RRT72075.1"/>
    <property type="molecule type" value="Genomic_DNA"/>
</dbReference>
<comment type="caution">
    <text evidence="2">The sequence shown here is derived from an EMBL/GenBank/DDBJ whole genome shotgun (WGS) entry which is preliminary data.</text>
</comment>
<name>A0A427A758_ENSVE</name>
<protein>
    <submittedName>
        <fullName evidence="2">Uncharacterized protein</fullName>
    </submittedName>
</protein>
<dbReference type="AlphaFoldDB" id="A0A427A758"/>
<accession>A0A427A758</accession>
<feature type="region of interest" description="Disordered" evidence="1">
    <location>
        <begin position="1"/>
        <end position="34"/>
    </location>
</feature>
<reference evidence="2 3" key="1">
    <citation type="journal article" date="2014" name="Agronomy (Basel)">
        <title>A Draft Genome Sequence for Ensete ventricosum, the Drought-Tolerant Tree Against Hunger.</title>
        <authorList>
            <person name="Harrison J."/>
            <person name="Moore K.A."/>
            <person name="Paszkiewicz K."/>
            <person name="Jones T."/>
            <person name="Grant M."/>
            <person name="Ambacheew D."/>
            <person name="Muzemil S."/>
            <person name="Studholme D.J."/>
        </authorList>
    </citation>
    <scope>NUCLEOTIDE SEQUENCE [LARGE SCALE GENOMIC DNA]</scope>
</reference>
<gene>
    <name evidence="2" type="ORF">B296_00034845</name>
</gene>
<organism evidence="2 3">
    <name type="scientific">Ensete ventricosum</name>
    <name type="common">Abyssinian banana</name>
    <name type="synonym">Musa ensete</name>
    <dbReference type="NCBI Taxonomy" id="4639"/>
    <lineage>
        <taxon>Eukaryota</taxon>
        <taxon>Viridiplantae</taxon>
        <taxon>Streptophyta</taxon>
        <taxon>Embryophyta</taxon>
        <taxon>Tracheophyta</taxon>
        <taxon>Spermatophyta</taxon>
        <taxon>Magnoliopsida</taxon>
        <taxon>Liliopsida</taxon>
        <taxon>Zingiberales</taxon>
        <taxon>Musaceae</taxon>
        <taxon>Ensete</taxon>
    </lineage>
</organism>
<proteinExistence type="predicted"/>
<sequence>MREGKSREEAKMPSLKVESDMDGASIGEGWGCAEDGGRGGGPRLHDCMGYRQQMRAGTAMVGESKVWGAGRGQQWLRATAMVEEGWQGS</sequence>
<feature type="compositionally biased region" description="Basic and acidic residues" evidence="1">
    <location>
        <begin position="1"/>
        <end position="11"/>
    </location>
</feature>
<evidence type="ECO:0000313" key="3">
    <source>
        <dbReference type="Proteomes" id="UP000287651"/>
    </source>
</evidence>
<evidence type="ECO:0000256" key="1">
    <source>
        <dbReference type="SAM" id="MobiDB-lite"/>
    </source>
</evidence>